<sequence>MKELEILKSLLGANFQYNFYIDAIVSVRKELRDNEYYKSKFVDIIKLIIYRQLQNGEAVKLINETANLMLFDNTEEEAYRWLDLFLINVINEGEIIPYEDIAQ</sequence>
<name>A0A1H6H6H6_CHRCI</name>
<reference evidence="1 2" key="1">
    <citation type="submission" date="2016-10" db="EMBL/GenBank/DDBJ databases">
        <authorList>
            <person name="de Groot N.N."/>
        </authorList>
    </citation>
    <scope>NUCLEOTIDE SEQUENCE [LARGE SCALE GENOMIC DNA]</scope>
    <source>
        <strain evidence="1 2">DSM 23031</strain>
    </source>
</reference>
<protein>
    <submittedName>
        <fullName evidence="1">Uncharacterized protein</fullName>
    </submittedName>
</protein>
<gene>
    <name evidence="1" type="ORF">SAMN05421593_1136</name>
</gene>
<dbReference type="EMBL" id="FNWQ01000001">
    <property type="protein sequence ID" value="SEH29660.1"/>
    <property type="molecule type" value="Genomic_DNA"/>
</dbReference>
<organism evidence="1 2">
    <name type="scientific">Chryseobacterium culicis</name>
    <dbReference type="NCBI Taxonomy" id="680127"/>
    <lineage>
        <taxon>Bacteria</taxon>
        <taxon>Pseudomonadati</taxon>
        <taxon>Bacteroidota</taxon>
        <taxon>Flavobacteriia</taxon>
        <taxon>Flavobacteriales</taxon>
        <taxon>Weeksellaceae</taxon>
        <taxon>Chryseobacterium group</taxon>
        <taxon>Chryseobacterium</taxon>
    </lineage>
</organism>
<proteinExistence type="predicted"/>
<accession>A0A1H6H6H6</accession>
<dbReference type="OrthoDB" id="1494665at2"/>
<dbReference type="RefSeq" id="WP_089690295.1">
    <property type="nucleotide sequence ID" value="NZ_FNWQ01000001.1"/>
</dbReference>
<dbReference type="STRING" id="680127.SAMN05421593_1136"/>
<dbReference type="Proteomes" id="UP000198561">
    <property type="component" value="Unassembled WGS sequence"/>
</dbReference>
<evidence type="ECO:0000313" key="2">
    <source>
        <dbReference type="Proteomes" id="UP000198561"/>
    </source>
</evidence>
<evidence type="ECO:0000313" key="1">
    <source>
        <dbReference type="EMBL" id="SEH29660.1"/>
    </source>
</evidence>
<dbReference type="AlphaFoldDB" id="A0A1H6H6H6"/>